<dbReference type="InterPro" id="IPR000595">
    <property type="entry name" value="cNMP-bd_dom"/>
</dbReference>
<gene>
    <name evidence="2" type="ORF">SAMN05660330_00060</name>
</gene>
<sequence>MEKSKLLAEFFIFEDFSGELLRELTDQVEIMEFKAGQDVFVEGQEAVRLYGLMKGTVELVVAVRDKVLKTDIRFEDYSRRKTESADRNIVVTTIGSHEIFGWSSLSPAGRYTSRAVCVEPVTVVAIATDKLREYFTRRPEAGYPFMEKILGIASRRFTETRDKLAEGWIEAFRVDRV</sequence>
<dbReference type="CDD" id="cd00038">
    <property type="entry name" value="CAP_ED"/>
    <property type="match status" value="1"/>
</dbReference>
<evidence type="ECO:0000259" key="1">
    <source>
        <dbReference type="PROSITE" id="PS50042"/>
    </source>
</evidence>
<dbReference type="EMBL" id="FNJI01000001">
    <property type="protein sequence ID" value="SDO36007.1"/>
    <property type="molecule type" value="Genomic_DNA"/>
</dbReference>
<dbReference type="InterPro" id="IPR018490">
    <property type="entry name" value="cNMP-bd_dom_sf"/>
</dbReference>
<accession>A0A1H0IX07</accession>
<dbReference type="RefSeq" id="WP_092218618.1">
    <property type="nucleotide sequence ID" value="NZ_FNJI01000001.1"/>
</dbReference>
<protein>
    <submittedName>
        <fullName evidence="2">Cyclic nucleotide-binding domain-containing protein</fullName>
    </submittedName>
</protein>
<dbReference type="Gene3D" id="2.60.120.10">
    <property type="entry name" value="Jelly Rolls"/>
    <property type="match status" value="1"/>
</dbReference>
<dbReference type="Proteomes" id="UP000199073">
    <property type="component" value="Unassembled WGS sequence"/>
</dbReference>
<evidence type="ECO:0000313" key="3">
    <source>
        <dbReference type="Proteomes" id="UP000199073"/>
    </source>
</evidence>
<dbReference type="OrthoDB" id="5506583at2"/>
<keyword evidence="3" id="KW-1185">Reference proteome</keyword>
<dbReference type="AlphaFoldDB" id="A0A1H0IX07"/>
<dbReference type="InterPro" id="IPR014710">
    <property type="entry name" value="RmlC-like_jellyroll"/>
</dbReference>
<dbReference type="STRING" id="91360.SAMN05660330_00060"/>
<dbReference type="SUPFAM" id="SSF51206">
    <property type="entry name" value="cAMP-binding domain-like"/>
    <property type="match status" value="1"/>
</dbReference>
<reference evidence="2 3" key="1">
    <citation type="submission" date="2016-10" db="EMBL/GenBank/DDBJ databases">
        <authorList>
            <person name="de Groot N.N."/>
        </authorList>
    </citation>
    <scope>NUCLEOTIDE SEQUENCE [LARGE SCALE GENOMIC DNA]</scope>
    <source>
        <strain evidence="2 3">DSM 12130</strain>
    </source>
</reference>
<evidence type="ECO:0000313" key="2">
    <source>
        <dbReference type="EMBL" id="SDO36007.1"/>
    </source>
</evidence>
<dbReference type="PROSITE" id="PS50042">
    <property type="entry name" value="CNMP_BINDING_3"/>
    <property type="match status" value="1"/>
</dbReference>
<feature type="domain" description="Cyclic nucleotide-binding" evidence="1">
    <location>
        <begin position="12"/>
        <end position="118"/>
    </location>
</feature>
<dbReference type="SMART" id="SM00100">
    <property type="entry name" value="cNMP"/>
    <property type="match status" value="1"/>
</dbReference>
<proteinExistence type="predicted"/>
<name>A0A1H0IX07_9BACT</name>
<organism evidence="2 3">
    <name type="scientific">Desulforhopalus singaporensis</name>
    <dbReference type="NCBI Taxonomy" id="91360"/>
    <lineage>
        <taxon>Bacteria</taxon>
        <taxon>Pseudomonadati</taxon>
        <taxon>Thermodesulfobacteriota</taxon>
        <taxon>Desulfobulbia</taxon>
        <taxon>Desulfobulbales</taxon>
        <taxon>Desulfocapsaceae</taxon>
        <taxon>Desulforhopalus</taxon>
    </lineage>
</organism>
<dbReference type="Pfam" id="PF00027">
    <property type="entry name" value="cNMP_binding"/>
    <property type="match status" value="1"/>
</dbReference>